<reference evidence="1 2" key="1">
    <citation type="submission" date="2018-04" db="EMBL/GenBank/DDBJ databases">
        <title>Genomic Encyclopedia of Archaeal and Bacterial Type Strains, Phase II (KMG-II): from individual species to whole genera.</title>
        <authorList>
            <person name="Goeker M."/>
        </authorList>
    </citation>
    <scope>NUCLEOTIDE SEQUENCE [LARGE SCALE GENOMIC DNA]</scope>
    <source>
        <strain evidence="1 2">DSM 29329</strain>
    </source>
</reference>
<sequence>MIDPILYHARYAMLGLPRVRHRPAERRMALPSRK</sequence>
<dbReference type="EMBL" id="QBKN01000001">
    <property type="protein sequence ID" value="PTX53002.1"/>
    <property type="molecule type" value="Genomic_DNA"/>
</dbReference>
<dbReference type="AlphaFoldDB" id="A0A2T6BAE5"/>
<name>A0A2T6BAE5_9RHOB</name>
<evidence type="ECO:0000313" key="1">
    <source>
        <dbReference type="EMBL" id="PTX53002.1"/>
    </source>
</evidence>
<evidence type="ECO:0000313" key="2">
    <source>
        <dbReference type="Proteomes" id="UP000244069"/>
    </source>
</evidence>
<organism evidence="1 2">
    <name type="scientific">Allosediminivita pacifica</name>
    <dbReference type="NCBI Taxonomy" id="1267769"/>
    <lineage>
        <taxon>Bacteria</taxon>
        <taxon>Pseudomonadati</taxon>
        <taxon>Pseudomonadota</taxon>
        <taxon>Alphaproteobacteria</taxon>
        <taxon>Rhodobacterales</taxon>
        <taxon>Paracoccaceae</taxon>
        <taxon>Allosediminivita</taxon>
    </lineage>
</organism>
<dbReference type="Proteomes" id="UP000244069">
    <property type="component" value="Unassembled WGS sequence"/>
</dbReference>
<proteinExistence type="predicted"/>
<protein>
    <submittedName>
        <fullName evidence="1">Uncharacterized protein</fullName>
    </submittedName>
</protein>
<accession>A0A2T6BAE5</accession>
<keyword evidence="2" id="KW-1185">Reference proteome</keyword>
<comment type="caution">
    <text evidence="1">The sequence shown here is derived from an EMBL/GenBank/DDBJ whole genome shotgun (WGS) entry which is preliminary data.</text>
</comment>
<gene>
    <name evidence="1" type="ORF">C8N44_101293</name>
</gene>